<keyword evidence="4" id="KW-0597">Phosphoprotein</keyword>
<dbReference type="InterPro" id="IPR005467">
    <property type="entry name" value="His_kinase_dom"/>
</dbReference>
<dbReference type="SUPFAM" id="SSF158472">
    <property type="entry name" value="HAMP domain-like"/>
    <property type="match status" value="1"/>
</dbReference>
<dbReference type="Pfam" id="PF00672">
    <property type="entry name" value="HAMP"/>
    <property type="match status" value="1"/>
</dbReference>
<dbReference type="AlphaFoldDB" id="A6G0F6"/>
<dbReference type="InterPro" id="IPR003594">
    <property type="entry name" value="HATPase_dom"/>
</dbReference>
<protein>
    <recommendedName>
        <fullName evidence="3">histidine kinase</fullName>
        <ecNumber evidence="3">2.7.13.3</ecNumber>
    </recommendedName>
</protein>
<keyword evidence="9" id="KW-0902">Two-component regulatory system</keyword>
<dbReference type="SMART" id="SM00304">
    <property type="entry name" value="HAMP"/>
    <property type="match status" value="1"/>
</dbReference>
<feature type="transmembrane region" description="Helical" evidence="10">
    <location>
        <begin position="21"/>
        <end position="40"/>
    </location>
</feature>
<dbReference type="SUPFAM" id="SSF55874">
    <property type="entry name" value="ATPase domain of HSP90 chaperone/DNA topoisomerase II/histidine kinase"/>
    <property type="match status" value="1"/>
</dbReference>
<dbReference type="Proteomes" id="UP000005801">
    <property type="component" value="Unassembled WGS sequence"/>
</dbReference>
<dbReference type="PROSITE" id="PS50885">
    <property type="entry name" value="HAMP"/>
    <property type="match status" value="1"/>
</dbReference>
<dbReference type="SUPFAM" id="SSF47384">
    <property type="entry name" value="Homodimeric domain of signal transducing histidine kinase"/>
    <property type="match status" value="1"/>
</dbReference>
<evidence type="ECO:0000256" key="1">
    <source>
        <dbReference type="ARBA" id="ARBA00000085"/>
    </source>
</evidence>
<accession>A6G0F6</accession>
<dbReference type="OrthoDB" id="9781147at2"/>
<feature type="domain" description="Histidine kinase" evidence="11">
    <location>
        <begin position="276"/>
        <end position="501"/>
    </location>
</feature>
<dbReference type="PROSITE" id="PS50109">
    <property type="entry name" value="HIS_KIN"/>
    <property type="match status" value="1"/>
</dbReference>
<dbReference type="Gene3D" id="6.10.340.10">
    <property type="match status" value="1"/>
</dbReference>
<keyword evidence="5" id="KW-0808">Transferase</keyword>
<keyword evidence="14" id="KW-1185">Reference proteome</keyword>
<dbReference type="GO" id="GO:0005524">
    <property type="term" value="F:ATP binding"/>
    <property type="evidence" value="ECO:0007669"/>
    <property type="project" value="UniProtKB-KW"/>
</dbReference>
<dbReference type="CDD" id="cd06225">
    <property type="entry name" value="HAMP"/>
    <property type="match status" value="1"/>
</dbReference>
<comment type="caution">
    <text evidence="13">The sequence shown here is derived from an EMBL/GenBank/DDBJ whole genome shotgun (WGS) entry which is preliminary data.</text>
</comment>
<dbReference type="Gene3D" id="3.30.565.10">
    <property type="entry name" value="Histidine kinase-like ATPase, C-terminal domain"/>
    <property type="match status" value="1"/>
</dbReference>
<keyword evidence="10" id="KW-1133">Transmembrane helix</keyword>
<dbReference type="PRINTS" id="PR00344">
    <property type="entry name" value="BCTRLSENSOR"/>
</dbReference>
<evidence type="ECO:0000259" key="12">
    <source>
        <dbReference type="PROSITE" id="PS50885"/>
    </source>
</evidence>
<sequence>MARSKAKAGTNPPRSSLRVELIAVLAIILVMAAVSLSFAAELLGGRRHDQQEVERLQSHARQLAVLTGRNFRGGDFERGEVEELLGNSAGLLGVSYVLHRERGDGEFERIVGVGVHTDFDALPPLDPSLSAPQVDDSLLGKWNLLVLDEPVPTLGGERVVLRMVAEHSPWTRTLDWRNTLIVAGGVGCLLLVLGGLLLEVQVLRPMRSLERAVAEVAGGSLEVEAPTDGPAELRELAERFNVMTASLRTKERALAEQSRELQRSERMAAVGRLAAGVAHEVGNPLAAVVGYTELLLGEPELSEEARDLLTRVGAQTQRIQGIVAQLLDYSKPAAVESQRFSPWTQAREVFALLRADPRCAGVRLALDEGDAELAVFADPSLVEQILINLVLNGAHAVREHADAPEVRIEVRKAETEHDGEARRWVDIEVVDNGPGVPPEVVERLFEPFFTTRSAGQGTGLGLAISQGLAERMGGSLSHVEGAPRPASLPGARFRLRLPAEAAT</sequence>
<dbReference type="GO" id="GO:0016020">
    <property type="term" value="C:membrane"/>
    <property type="evidence" value="ECO:0007669"/>
    <property type="project" value="UniProtKB-SubCell"/>
</dbReference>
<evidence type="ECO:0000313" key="14">
    <source>
        <dbReference type="Proteomes" id="UP000005801"/>
    </source>
</evidence>
<comment type="subcellular location">
    <subcellularLocation>
        <location evidence="2">Membrane</location>
    </subcellularLocation>
</comment>
<dbReference type="EC" id="2.7.13.3" evidence="3"/>
<keyword evidence="10" id="KW-0812">Transmembrane</keyword>
<evidence type="ECO:0000256" key="9">
    <source>
        <dbReference type="ARBA" id="ARBA00023012"/>
    </source>
</evidence>
<evidence type="ECO:0000256" key="3">
    <source>
        <dbReference type="ARBA" id="ARBA00012438"/>
    </source>
</evidence>
<dbReference type="Pfam" id="PF02518">
    <property type="entry name" value="HATPase_c"/>
    <property type="match status" value="1"/>
</dbReference>
<proteinExistence type="predicted"/>
<evidence type="ECO:0000256" key="8">
    <source>
        <dbReference type="ARBA" id="ARBA00022840"/>
    </source>
</evidence>
<dbReference type="GO" id="GO:0000155">
    <property type="term" value="F:phosphorelay sensor kinase activity"/>
    <property type="evidence" value="ECO:0007669"/>
    <property type="project" value="InterPro"/>
</dbReference>
<dbReference type="SMART" id="SM00388">
    <property type="entry name" value="HisKA"/>
    <property type="match status" value="1"/>
</dbReference>
<keyword evidence="8" id="KW-0067">ATP-binding</keyword>
<dbReference type="Pfam" id="PF00512">
    <property type="entry name" value="HisKA"/>
    <property type="match status" value="1"/>
</dbReference>
<keyword evidence="7 13" id="KW-0418">Kinase</keyword>
<dbReference type="SMART" id="SM00387">
    <property type="entry name" value="HATPase_c"/>
    <property type="match status" value="1"/>
</dbReference>
<comment type="catalytic activity">
    <reaction evidence="1">
        <text>ATP + protein L-histidine = ADP + protein N-phospho-L-histidine.</text>
        <dbReference type="EC" id="2.7.13.3"/>
    </reaction>
</comment>
<evidence type="ECO:0000259" key="11">
    <source>
        <dbReference type="PROSITE" id="PS50109"/>
    </source>
</evidence>
<dbReference type="PANTHER" id="PTHR43065">
    <property type="entry name" value="SENSOR HISTIDINE KINASE"/>
    <property type="match status" value="1"/>
</dbReference>
<keyword evidence="6" id="KW-0547">Nucleotide-binding</keyword>
<evidence type="ECO:0000256" key="10">
    <source>
        <dbReference type="SAM" id="Phobius"/>
    </source>
</evidence>
<dbReference type="RefSeq" id="WP_006970205.1">
    <property type="nucleotide sequence ID" value="NZ_ABCS01000009.1"/>
</dbReference>
<dbReference type="CDD" id="cd00082">
    <property type="entry name" value="HisKA"/>
    <property type="match status" value="1"/>
</dbReference>
<feature type="transmembrane region" description="Helical" evidence="10">
    <location>
        <begin position="179"/>
        <end position="198"/>
    </location>
</feature>
<keyword evidence="10" id="KW-0472">Membrane</keyword>
<gene>
    <name evidence="13" type="ORF">PPSIR1_36954</name>
</gene>
<dbReference type="InterPro" id="IPR003660">
    <property type="entry name" value="HAMP_dom"/>
</dbReference>
<evidence type="ECO:0000256" key="6">
    <source>
        <dbReference type="ARBA" id="ARBA00022741"/>
    </source>
</evidence>
<evidence type="ECO:0000256" key="2">
    <source>
        <dbReference type="ARBA" id="ARBA00004370"/>
    </source>
</evidence>
<dbReference type="STRING" id="391625.PPSIR1_36954"/>
<dbReference type="Gene3D" id="1.10.287.130">
    <property type="match status" value="1"/>
</dbReference>
<feature type="domain" description="HAMP" evidence="12">
    <location>
        <begin position="200"/>
        <end position="252"/>
    </location>
</feature>
<dbReference type="PANTHER" id="PTHR43065:SF10">
    <property type="entry name" value="PEROXIDE STRESS-ACTIVATED HISTIDINE KINASE MAK3"/>
    <property type="match status" value="1"/>
</dbReference>
<evidence type="ECO:0000256" key="7">
    <source>
        <dbReference type="ARBA" id="ARBA00022777"/>
    </source>
</evidence>
<dbReference type="InterPro" id="IPR036890">
    <property type="entry name" value="HATPase_C_sf"/>
</dbReference>
<name>A6G0F6_9BACT</name>
<dbReference type="EMBL" id="ABCS01000009">
    <property type="protein sequence ID" value="EDM80602.1"/>
    <property type="molecule type" value="Genomic_DNA"/>
</dbReference>
<evidence type="ECO:0000313" key="13">
    <source>
        <dbReference type="EMBL" id="EDM80602.1"/>
    </source>
</evidence>
<dbReference type="eggNOG" id="COG4191">
    <property type="taxonomic scope" value="Bacteria"/>
</dbReference>
<dbReference type="InterPro" id="IPR003661">
    <property type="entry name" value="HisK_dim/P_dom"/>
</dbReference>
<evidence type="ECO:0000256" key="4">
    <source>
        <dbReference type="ARBA" id="ARBA00022553"/>
    </source>
</evidence>
<dbReference type="InterPro" id="IPR036097">
    <property type="entry name" value="HisK_dim/P_sf"/>
</dbReference>
<reference evidence="13 14" key="1">
    <citation type="submission" date="2007-06" db="EMBL/GenBank/DDBJ databases">
        <authorList>
            <person name="Shimkets L."/>
            <person name="Ferriera S."/>
            <person name="Johnson J."/>
            <person name="Kravitz S."/>
            <person name="Beeson K."/>
            <person name="Sutton G."/>
            <person name="Rogers Y.-H."/>
            <person name="Friedman R."/>
            <person name="Frazier M."/>
            <person name="Venter J.C."/>
        </authorList>
    </citation>
    <scope>NUCLEOTIDE SEQUENCE [LARGE SCALE GENOMIC DNA]</scope>
    <source>
        <strain evidence="13 14">SIR-1</strain>
    </source>
</reference>
<organism evidence="13 14">
    <name type="scientific">Plesiocystis pacifica SIR-1</name>
    <dbReference type="NCBI Taxonomy" id="391625"/>
    <lineage>
        <taxon>Bacteria</taxon>
        <taxon>Pseudomonadati</taxon>
        <taxon>Myxococcota</taxon>
        <taxon>Polyangia</taxon>
        <taxon>Nannocystales</taxon>
        <taxon>Nannocystaceae</taxon>
        <taxon>Plesiocystis</taxon>
    </lineage>
</organism>
<evidence type="ECO:0000256" key="5">
    <source>
        <dbReference type="ARBA" id="ARBA00022679"/>
    </source>
</evidence>
<dbReference type="InterPro" id="IPR004358">
    <property type="entry name" value="Sig_transdc_His_kin-like_C"/>
</dbReference>